<accession>A0A328DC28</accession>
<feature type="transmembrane region" description="Helical" evidence="6">
    <location>
        <begin position="176"/>
        <end position="202"/>
    </location>
</feature>
<feature type="transmembrane region" description="Helical" evidence="6">
    <location>
        <begin position="223"/>
        <end position="242"/>
    </location>
</feature>
<evidence type="ECO:0000256" key="6">
    <source>
        <dbReference type="SAM" id="Phobius"/>
    </source>
</evidence>
<evidence type="ECO:0000313" key="8">
    <source>
        <dbReference type="EMBL" id="RAL41889.1"/>
    </source>
</evidence>
<dbReference type="GO" id="GO:0005840">
    <property type="term" value="C:ribosome"/>
    <property type="evidence" value="ECO:0007669"/>
    <property type="project" value="UniProtKB-KW"/>
</dbReference>
<evidence type="ECO:0000256" key="4">
    <source>
        <dbReference type="ARBA" id="ARBA00031047"/>
    </source>
</evidence>
<evidence type="ECO:0000313" key="9">
    <source>
        <dbReference type="Proteomes" id="UP000249390"/>
    </source>
</evidence>
<dbReference type="Gene3D" id="3.40.5.10">
    <property type="entry name" value="Ribosomal protein L9, N-terminal domain"/>
    <property type="match status" value="1"/>
</dbReference>
<keyword evidence="2" id="KW-0689">Ribosomal protein</keyword>
<gene>
    <name evidence="8" type="ORF">DM860_009071</name>
</gene>
<dbReference type="InterPro" id="IPR009027">
    <property type="entry name" value="Ribosomal_bL9/RNase_H1_N"/>
</dbReference>
<dbReference type="Proteomes" id="UP000249390">
    <property type="component" value="Unassembled WGS sequence"/>
</dbReference>
<dbReference type="EMBL" id="NQVE01000183">
    <property type="protein sequence ID" value="RAL41889.1"/>
    <property type="molecule type" value="Genomic_DNA"/>
</dbReference>
<dbReference type="Pfam" id="PF01281">
    <property type="entry name" value="Ribosomal_L9_N"/>
    <property type="match status" value="1"/>
</dbReference>
<protein>
    <recommendedName>
        <fullName evidence="5">Large ribosomal subunit protein bL9c</fullName>
    </recommendedName>
    <alternativeName>
        <fullName evidence="4">CL9</fullName>
    </alternativeName>
</protein>
<name>A0A328DC28_9ASTE</name>
<evidence type="ECO:0000256" key="3">
    <source>
        <dbReference type="ARBA" id="ARBA00023274"/>
    </source>
</evidence>
<dbReference type="InterPro" id="IPR000244">
    <property type="entry name" value="Ribosomal_bL9"/>
</dbReference>
<feature type="domain" description="Ribosomal protein L9" evidence="7">
    <location>
        <begin position="40"/>
        <end position="76"/>
    </location>
</feature>
<keyword evidence="6" id="KW-1133">Transmembrane helix</keyword>
<comment type="caution">
    <text evidence="8">The sequence shown here is derived from an EMBL/GenBank/DDBJ whole genome shotgun (WGS) entry which is preliminary data.</text>
</comment>
<keyword evidence="3" id="KW-0687">Ribonucleoprotein</keyword>
<evidence type="ECO:0000256" key="2">
    <source>
        <dbReference type="ARBA" id="ARBA00022980"/>
    </source>
</evidence>
<evidence type="ECO:0000256" key="5">
    <source>
        <dbReference type="ARBA" id="ARBA00035193"/>
    </source>
</evidence>
<dbReference type="InterPro" id="IPR020070">
    <property type="entry name" value="Ribosomal_bL9_N"/>
</dbReference>
<sequence>MMAYAQIGRNVIRHQLSASERGIQHPLFYAVQGVRHRKLEVILTNSIDKLGKAGDTVKVAPGFFRNHLMPKLLAVPNIHKYRYLLKDQSKIYQPKEDAEVNVVSQTNEDKMKEYQTAANRLDRTMVVLRKFIKVDYEIREPVTKEEIIAEVRFFWYRCFTLFCSFPAMSIERNMSFFRTIVSSAFFYTFMVFFYCDSLVLYTPSALQWCLHYFLRPTQNKNKLYTLNFLFMKGICSSNYLYLLNKFYSHFSFFNT</sequence>
<dbReference type="AlphaFoldDB" id="A0A328DC28"/>
<feature type="transmembrane region" description="Helical" evidence="6">
    <location>
        <begin position="153"/>
        <end position="170"/>
    </location>
</feature>
<dbReference type="GO" id="GO:0003735">
    <property type="term" value="F:structural constituent of ribosome"/>
    <property type="evidence" value="ECO:0007669"/>
    <property type="project" value="InterPro"/>
</dbReference>
<evidence type="ECO:0000259" key="7">
    <source>
        <dbReference type="Pfam" id="PF01281"/>
    </source>
</evidence>
<dbReference type="SUPFAM" id="SSF55658">
    <property type="entry name" value="L9 N-domain-like"/>
    <property type="match status" value="1"/>
</dbReference>
<dbReference type="PANTHER" id="PTHR21368">
    <property type="entry name" value="50S RIBOSOMAL PROTEIN L9"/>
    <property type="match status" value="1"/>
</dbReference>
<dbReference type="GO" id="GO:1990904">
    <property type="term" value="C:ribonucleoprotein complex"/>
    <property type="evidence" value="ECO:0007669"/>
    <property type="project" value="UniProtKB-KW"/>
</dbReference>
<organism evidence="8 9">
    <name type="scientific">Cuscuta australis</name>
    <dbReference type="NCBI Taxonomy" id="267555"/>
    <lineage>
        <taxon>Eukaryota</taxon>
        <taxon>Viridiplantae</taxon>
        <taxon>Streptophyta</taxon>
        <taxon>Embryophyta</taxon>
        <taxon>Tracheophyta</taxon>
        <taxon>Spermatophyta</taxon>
        <taxon>Magnoliopsida</taxon>
        <taxon>eudicotyledons</taxon>
        <taxon>Gunneridae</taxon>
        <taxon>Pentapetalae</taxon>
        <taxon>asterids</taxon>
        <taxon>lamiids</taxon>
        <taxon>Solanales</taxon>
        <taxon>Convolvulaceae</taxon>
        <taxon>Cuscuteae</taxon>
        <taxon>Cuscuta</taxon>
        <taxon>Cuscuta subgen. Grammica</taxon>
        <taxon>Cuscuta sect. Cleistogrammica</taxon>
    </lineage>
</organism>
<comment type="similarity">
    <text evidence="1">Belongs to the bacterial ribosomal protein bL9 family.</text>
</comment>
<dbReference type="InterPro" id="IPR036935">
    <property type="entry name" value="Ribosomal_bL9_N_sf"/>
</dbReference>
<proteinExistence type="inferred from homology"/>
<reference evidence="8 9" key="1">
    <citation type="submission" date="2018-06" db="EMBL/GenBank/DDBJ databases">
        <title>The Genome of Cuscuta australis (Dodder) Provides Insight into the Evolution of Plant Parasitism.</title>
        <authorList>
            <person name="Liu H."/>
        </authorList>
    </citation>
    <scope>NUCLEOTIDE SEQUENCE [LARGE SCALE GENOMIC DNA]</scope>
    <source>
        <strain evidence="9">cv. Yunnan</strain>
        <tissue evidence="8">Vines</tissue>
    </source>
</reference>
<dbReference type="FunFam" id="3.40.5.10:FF:000007">
    <property type="entry name" value="50S ribosomal protein L9"/>
    <property type="match status" value="1"/>
</dbReference>
<keyword evidence="6" id="KW-0812">Transmembrane</keyword>
<keyword evidence="9" id="KW-1185">Reference proteome</keyword>
<evidence type="ECO:0000256" key="1">
    <source>
        <dbReference type="ARBA" id="ARBA00010605"/>
    </source>
</evidence>
<keyword evidence="6" id="KW-0472">Membrane</keyword>
<dbReference type="GO" id="GO:0006412">
    <property type="term" value="P:translation"/>
    <property type="evidence" value="ECO:0007669"/>
    <property type="project" value="InterPro"/>
</dbReference>